<keyword evidence="1" id="KW-0732">Signal</keyword>
<proteinExistence type="predicted"/>
<feature type="chain" id="PRO_5004211717" evidence="1">
    <location>
        <begin position="23"/>
        <end position="172"/>
    </location>
</feature>
<name>Q2KUY5_BORA1</name>
<dbReference type="HOGENOM" id="CLU_136051_0_0_4"/>
<keyword evidence="3" id="KW-1185">Reference proteome</keyword>
<evidence type="ECO:0000256" key="1">
    <source>
        <dbReference type="SAM" id="SignalP"/>
    </source>
</evidence>
<accession>Q2KUY5</accession>
<dbReference type="AlphaFoldDB" id="Q2KUY5"/>
<gene>
    <name evidence="2" type="ordered locus">BAV2979</name>
</gene>
<dbReference type="Proteomes" id="UP000001977">
    <property type="component" value="Chromosome"/>
</dbReference>
<reference evidence="2 3" key="1">
    <citation type="journal article" date="2006" name="J. Bacteriol.">
        <title>Comparison of the genome sequence of the poultry pathogen Bordetella avium with those of B. bronchiseptica, B. pertussis, and B. parapertussis reveals extensive diversity in surface structures associated with host interaction.</title>
        <authorList>
            <person name="Sebaihia M."/>
            <person name="Preston A."/>
            <person name="Maskell D.J."/>
            <person name="Kuzmiak H."/>
            <person name="Connell T.D."/>
            <person name="King N.D."/>
            <person name="Orndorff P.E."/>
            <person name="Miyamoto D.M."/>
            <person name="Thomson N.R."/>
            <person name="Harris D."/>
            <person name="Goble A."/>
            <person name="Lord A."/>
            <person name="Murphy L."/>
            <person name="Quail M.A."/>
            <person name="Rutter S."/>
            <person name="Squares R."/>
            <person name="Squares S."/>
            <person name="Woodward J."/>
            <person name="Parkhill J."/>
            <person name="Temple L.M."/>
        </authorList>
    </citation>
    <scope>NUCLEOTIDE SEQUENCE [LARGE SCALE GENOMIC DNA]</scope>
    <source>
        <strain evidence="2 3">197N</strain>
    </source>
</reference>
<dbReference type="eggNOG" id="ENOG5030150">
    <property type="taxonomic scope" value="Bacteria"/>
</dbReference>
<dbReference type="EMBL" id="AM167904">
    <property type="protein sequence ID" value="CAJ50589.1"/>
    <property type="molecule type" value="Genomic_DNA"/>
</dbReference>
<dbReference type="RefSeq" id="WP_012418618.1">
    <property type="nucleotide sequence ID" value="NC_010645.1"/>
</dbReference>
<feature type="signal peptide" evidence="1">
    <location>
        <begin position="1"/>
        <end position="22"/>
    </location>
</feature>
<dbReference type="KEGG" id="bav:BAV2979"/>
<dbReference type="STRING" id="360910.BAV2979"/>
<protein>
    <submittedName>
        <fullName evidence="2">Exported protein</fullName>
    </submittedName>
</protein>
<organism evidence="2 3">
    <name type="scientific">Bordetella avium (strain 197N)</name>
    <dbReference type="NCBI Taxonomy" id="360910"/>
    <lineage>
        <taxon>Bacteria</taxon>
        <taxon>Pseudomonadati</taxon>
        <taxon>Pseudomonadota</taxon>
        <taxon>Betaproteobacteria</taxon>
        <taxon>Burkholderiales</taxon>
        <taxon>Alcaligenaceae</taxon>
        <taxon>Bordetella</taxon>
    </lineage>
</organism>
<evidence type="ECO:0000313" key="2">
    <source>
        <dbReference type="EMBL" id="CAJ50589.1"/>
    </source>
</evidence>
<sequence>MLYALMSLTRAACGGLILGALLAGCAGKKAPTVEASAVPVEPKKVVCTPVAADNPMVATWYAVSRPRGFAGDLHTLTVLSADGTMTYETQLKVGKRVRPALRESGCWSVENGVYTLQTTKSAGEPVDADDPIYKTRYKVQSVDRARLVLRELKPDGQTITARRMSAGYRMPN</sequence>
<evidence type="ECO:0000313" key="3">
    <source>
        <dbReference type="Proteomes" id="UP000001977"/>
    </source>
</evidence>